<evidence type="ECO:0000313" key="1">
    <source>
        <dbReference type="EMBL" id="MED6111210.1"/>
    </source>
</evidence>
<organism evidence="1 2">
    <name type="scientific">Stylosanthes scabra</name>
    <dbReference type="NCBI Taxonomy" id="79078"/>
    <lineage>
        <taxon>Eukaryota</taxon>
        <taxon>Viridiplantae</taxon>
        <taxon>Streptophyta</taxon>
        <taxon>Embryophyta</taxon>
        <taxon>Tracheophyta</taxon>
        <taxon>Spermatophyta</taxon>
        <taxon>Magnoliopsida</taxon>
        <taxon>eudicotyledons</taxon>
        <taxon>Gunneridae</taxon>
        <taxon>Pentapetalae</taxon>
        <taxon>rosids</taxon>
        <taxon>fabids</taxon>
        <taxon>Fabales</taxon>
        <taxon>Fabaceae</taxon>
        <taxon>Papilionoideae</taxon>
        <taxon>50 kb inversion clade</taxon>
        <taxon>dalbergioids sensu lato</taxon>
        <taxon>Dalbergieae</taxon>
        <taxon>Pterocarpus clade</taxon>
        <taxon>Stylosanthes</taxon>
    </lineage>
</organism>
<sequence>MSSPWRRLNFFLSRPGAGRYTYICEHTANLGQDSTSFNYGAGGPKKVGVSKNSSLLKAIPDESNHDEGQRGKDEVVSQVVKQAMLSSNVEVQYNKALINSNGNTSGFLNNSIIFMNYKLPNLG</sequence>
<name>A0ABU6QHU4_9FABA</name>
<reference evidence="1 2" key="1">
    <citation type="journal article" date="2023" name="Plants (Basel)">
        <title>Bridging the Gap: Combining Genomics and Transcriptomics Approaches to Understand Stylosanthes scabra, an Orphan Legume from the Brazilian Caatinga.</title>
        <authorList>
            <person name="Ferreira-Neto J.R.C."/>
            <person name="da Silva M.D."/>
            <person name="Binneck E."/>
            <person name="de Melo N.F."/>
            <person name="da Silva R.H."/>
            <person name="de Melo A.L.T.M."/>
            <person name="Pandolfi V."/>
            <person name="Bustamante F.O."/>
            <person name="Brasileiro-Vidal A.C."/>
            <person name="Benko-Iseppon A.M."/>
        </authorList>
    </citation>
    <scope>NUCLEOTIDE SEQUENCE [LARGE SCALE GENOMIC DNA]</scope>
    <source>
        <tissue evidence="1">Leaves</tissue>
    </source>
</reference>
<keyword evidence="2" id="KW-1185">Reference proteome</keyword>
<comment type="caution">
    <text evidence="1">The sequence shown here is derived from an EMBL/GenBank/DDBJ whole genome shotgun (WGS) entry which is preliminary data.</text>
</comment>
<proteinExistence type="predicted"/>
<evidence type="ECO:0000313" key="2">
    <source>
        <dbReference type="Proteomes" id="UP001341840"/>
    </source>
</evidence>
<protein>
    <submittedName>
        <fullName evidence="1">Uncharacterized protein</fullName>
    </submittedName>
</protein>
<dbReference type="EMBL" id="JASCZI010000346">
    <property type="protein sequence ID" value="MED6111210.1"/>
    <property type="molecule type" value="Genomic_DNA"/>
</dbReference>
<dbReference type="Proteomes" id="UP001341840">
    <property type="component" value="Unassembled WGS sequence"/>
</dbReference>
<gene>
    <name evidence="1" type="ORF">PIB30_050368</name>
</gene>
<accession>A0ABU6QHU4</accession>